<dbReference type="RefSeq" id="WP_380044455.1">
    <property type="nucleotide sequence ID" value="NZ_JBHLTC010000006.1"/>
</dbReference>
<sequence length="183" mass="20130">MTQQQRRIILAGANPGLRLFDADGQVVAFASIWTVDWSIRGAGTAIVLWYDGQVRVIAEDVDLAAWLEGYFVRSFLEVQGLDWPEPVIERDLVQVSMNLADGLSAKAADIQIEMSGVLDRRTFATDNFRLDGIDHSLSLVIAPVRAARLTIGGETIPGFVQVDGTPERPSSSAFLTTAEVWRR</sequence>
<dbReference type="Proteomes" id="UP001589890">
    <property type="component" value="Unassembled WGS sequence"/>
</dbReference>
<comment type="caution">
    <text evidence="1">The sequence shown here is derived from an EMBL/GenBank/DDBJ whole genome shotgun (WGS) entry which is preliminary data.</text>
</comment>
<evidence type="ECO:0000313" key="2">
    <source>
        <dbReference type="Proteomes" id="UP001589890"/>
    </source>
</evidence>
<organism evidence="1 2">
    <name type="scientific">Kribbella deserti</name>
    <dbReference type="NCBI Taxonomy" id="1926257"/>
    <lineage>
        <taxon>Bacteria</taxon>
        <taxon>Bacillati</taxon>
        <taxon>Actinomycetota</taxon>
        <taxon>Actinomycetes</taxon>
        <taxon>Propionibacteriales</taxon>
        <taxon>Kribbellaceae</taxon>
        <taxon>Kribbella</taxon>
    </lineage>
</organism>
<accession>A0ABV6QGJ8</accession>
<keyword evidence="2" id="KW-1185">Reference proteome</keyword>
<dbReference type="EMBL" id="JBHLTC010000006">
    <property type="protein sequence ID" value="MFC0623754.1"/>
    <property type="molecule type" value="Genomic_DNA"/>
</dbReference>
<proteinExistence type="predicted"/>
<name>A0ABV6QGJ8_9ACTN</name>
<gene>
    <name evidence="1" type="ORF">ACFFGN_06755</name>
</gene>
<protein>
    <submittedName>
        <fullName evidence="1">Uncharacterized protein</fullName>
    </submittedName>
</protein>
<reference evidence="1 2" key="1">
    <citation type="submission" date="2024-09" db="EMBL/GenBank/DDBJ databases">
        <authorList>
            <person name="Sun Q."/>
            <person name="Mori K."/>
        </authorList>
    </citation>
    <scope>NUCLEOTIDE SEQUENCE [LARGE SCALE GENOMIC DNA]</scope>
    <source>
        <strain evidence="1 2">CGMCC 1.15906</strain>
    </source>
</reference>
<evidence type="ECO:0000313" key="1">
    <source>
        <dbReference type="EMBL" id="MFC0623754.1"/>
    </source>
</evidence>